<dbReference type="InterPro" id="IPR000580">
    <property type="entry name" value="TSC22/Bun"/>
</dbReference>
<sequence length="110" mass="11550">MLCYCRGGCTPQNSSVLPPPHSSSSGVSAIDNKIEQAMDLVKSHLLLAVREEVELLREQIKELSERRAVLERENGALRAIATPQQLAPVVGPDASQLSVAAGGSSSTGAV</sequence>
<reference evidence="3" key="1">
    <citation type="submission" date="2025-08" db="UniProtKB">
        <authorList>
            <consortium name="Ensembl"/>
        </authorList>
    </citation>
    <scope>IDENTIFICATION</scope>
</reference>
<dbReference type="Ensembl" id="ENSPCLT00000026789.1">
    <property type="protein sequence ID" value="ENSPCLP00000019867.1"/>
    <property type="gene ID" value="ENSPCLG00000016879.1"/>
</dbReference>
<evidence type="ECO:0000313" key="3">
    <source>
        <dbReference type="Ensembl" id="ENSPCLP00000019867.1"/>
    </source>
</evidence>
<keyword evidence="4" id="KW-1185">Reference proteome</keyword>
<organism evidence="3 4">
    <name type="scientific">Phasianus colchicus</name>
    <name type="common">Common pheasant</name>
    <dbReference type="NCBI Taxonomy" id="9054"/>
    <lineage>
        <taxon>Eukaryota</taxon>
        <taxon>Metazoa</taxon>
        <taxon>Chordata</taxon>
        <taxon>Craniata</taxon>
        <taxon>Vertebrata</taxon>
        <taxon>Euteleostomi</taxon>
        <taxon>Archelosauria</taxon>
        <taxon>Archosauria</taxon>
        <taxon>Dinosauria</taxon>
        <taxon>Saurischia</taxon>
        <taxon>Theropoda</taxon>
        <taxon>Coelurosauria</taxon>
        <taxon>Aves</taxon>
        <taxon>Neognathae</taxon>
        <taxon>Galloanserae</taxon>
        <taxon>Galliformes</taxon>
        <taxon>Phasianidae</taxon>
        <taxon>Phasianinae</taxon>
        <taxon>Phasianus</taxon>
    </lineage>
</organism>
<dbReference type="OMA" id="HYGISRG"/>
<proteinExistence type="inferred from homology"/>
<evidence type="ECO:0000313" key="4">
    <source>
        <dbReference type="Proteomes" id="UP000472261"/>
    </source>
</evidence>
<dbReference type="SUPFAM" id="SSF58026">
    <property type="entry name" value="Delta-sleep-inducing peptide immunoreactive peptide"/>
    <property type="match status" value="1"/>
</dbReference>
<dbReference type="GO" id="GO:0006357">
    <property type="term" value="P:regulation of transcription by RNA polymerase II"/>
    <property type="evidence" value="ECO:0007669"/>
    <property type="project" value="InterPro"/>
</dbReference>
<dbReference type="Proteomes" id="UP000472261">
    <property type="component" value="Unplaced"/>
</dbReference>
<dbReference type="Pfam" id="PF01166">
    <property type="entry name" value="TSC22"/>
    <property type="match status" value="1"/>
</dbReference>
<name>A0A669QG78_PHACC</name>
<dbReference type="PANTHER" id="PTHR46894">
    <property type="entry name" value="TSC22 DOMAIN FAMILY PROTEIN 2"/>
    <property type="match status" value="1"/>
</dbReference>
<protein>
    <recommendedName>
        <fullName evidence="5">TSC22 domain family member 4</fullName>
    </recommendedName>
</protein>
<comment type="similarity">
    <text evidence="1">Belongs to the TSC-22/Dip/Bun family.</text>
</comment>
<dbReference type="Gene3D" id="1.20.5.490">
    <property type="entry name" value="Single helix bin"/>
    <property type="match status" value="1"/>
</dbReference>
<dbReference type="PANTHER" id="PTHR46894:SF2">
    <property type="entry name" value="TSC22 DOMAIN FAMILY MEMBER 4"/>
    <property type="match status" value="1"/>
</dbReference>
<dbReference type="InterPro" id="IPR047862">
    <property type="entry name" value="TSC22/BUN_CS"/>
</dbReference>
<reference evidence="3" key="2">
    <citation type="submission" date="2025-09" db="UniProtKB">
        <authorList>
            <consortium name="Ensembl"/>
        </authorList>
    </citation>
    <scope>IDENTIFICATION</scope>
</reference>
<evidence type="ECO:0008006" key="5">
    <source>
        <dbReference type="Google" id="ProtNLM"/>
    </source>
</evidence>
<dbReference type="PROSITE" id="PS01289">
    <property type="entry name" value="TSC22"/>
    <property type="match status" value="1"/>
</dbReference>
<dbReference type="AlphaFoldDB" id="A0A669QG78"/>
<evidence type="ECO:0000256" key="1">
    <source>
        <dbReference type="ARBA" id="ARBA00007908"/>
    </source>
</evidence>
<dbReference type="InterPro" id="IPR053049">
    <property type="entry name" value="TSC22_domain_protein_2"/>
</dbReference>
<accession>A0A669QG78</accession>
<evidence type="ECO:0000256" key="2">
    <source>
        <dbReference type="SAM" id="Coils"/>
    </source>
</evidence>
<keyword evidence="2" id="KW-0175">Coiled coil</keyword>
<feature type="coiled-coil region" evidence="2">
    <location>
        <begin position="46"/>
        <end position="80"/>
    </location>
</feature>